<comment type="caution">
    <text evidence="5">The sequence shown here is derived from an EMBL/GenBank/DDBJ whole genome shotgun (WGS) entry which is preliminary data.</text>
</comment>
<feature type="domain" description="Methyl-accepting transducer" evidence="4">
    <location>
        <begin position="175"/>
        <end position="252"/>
    </location>
</feature>
<dbReference type="RefSeq" id="WP_002577872.1">
    <property type="nucleotide sequence ID" value="NZ_BAABZS010000001.1"/>
</dbReference>
<evidence type="ECO:0000313" key="6">
    <source>
        <dbReference type="Proteomes" id="UP000284543"/>
    </source>
</evidence>
<evidence type="ECO:0000256" key="3">
    <source>
        <dbReference type="PROSITE-ProRule" id="PRU00284"/>
    </source>
</evidence>
<dbReference type="GO" id="GO:0007165">
    <property type="term" value="P:signal transduction"/>
    <property type="evidence" value="ECO:0007669"/>
    <property type="project" value="UniProtKB-KW"/>
</dbReference>
<dbReference type="PROSITE" id="PS50111">
    <property type="entry name" value="CHEMOTAXIS_TRANSDUC_2"/>
    <property type="match status" value="1"/>
</dbReference>
<dbReference type="AlphaFoldDB" id="A0A412ZFL3"/>
<dbReference type="InterPro" id="IPR004090">
    <property type="entry name" value="Chemotax_Me-accpt_rcpt"/>
</dbReference>
<dbReference type="Pfam" id="PF10114">
    <property type="entry name" value="PocR"/>
    <property type="match status" value="1"/>
</dbReference>
<dbReference type="PRINTS" id="PR00260">
    <property type="entry name" value="CHEMTRNSDUCR"/>
</dbReference>
<dbReference type="SUPFAM" id="SSF58104">
    <property type="entry name" value="Methyl-accepting chemotaxis protein (MCP) signaling domain"/>
    <property type="match status" value="1"/>
</dbReference>
<dbReference type="PANTHER" id="PTHR43531">
    <property type="entry name" value="PROTEIN ICFG"/>
    <property type="match status" value="1"/>
</dbReference>
<dbReference type="PANTHER" id="PTHR43531:SF11">
    <property type="entry name" value="METHYL-ACCEPTING CHEMOTAXIS PROTEIN 3"/>
    <property type="match status" value="1"/>
</dbReference>
<keyword evidence="3" id="KW-0807">Transducer</keyword>
<evidence type="ECO:0000256" key="2">
    <source>
        <dbReference type="ARBA" id="ARBA00029447"/>
    </source>
</evidence>
<accession>A0A412ZFL3</accession>
<keyword evidence="1" id="KW-0145">Chemotaxis</keyword>
<dbReference type="EMBL" id="QRZM01000001">
    <property type="protein sequence ID" value="RGV79040.1"/>
    <property type="molecule type" value="Genomic_DNA"/>
</dbReference>
<name>A0A412ZFL3_9FIRM</name>
<protein>
    <submittedName>
        <fullName evidence="5">Chemotaxis protein</fullName>
    </submittedName>
</protein>
<evidence type="ECO:0000256" key="1">
    <source>
        <dbReference type="ARBA" id="ARBA00022500"/>
    </source>
</evidence>
<reference evidence="5 6" key="1">
    <citation type="submission" date="2018-08" db="EMBL/GenBank/DDBJ databases">
        <title>A genome reference for cultivated species of the human gut microbiota.</title>
        <authorList>
            <person name="Zou Y."/>
            <person name="Xue W."/>
            <person name="Luo G."/>
        </authorList>
    </citation>
    <scope>NUCLEOTIDE SEQUENCE [LARGE SCALE GENOMIC DNA]</scope>
    <source>
        <strain evidence="5 6">AF14-18</strain>
    </source>
</reference>
<dbReference type="Gene3D" id="1.10.287.950">
    <property type="entry name" value="Methyl-accepting chemotaxis protein"/>
    <property type="match status" value="1"/>
</dbReference>
<proteinExistence type="inferred from homology"/>
<dbReference type="InterPro" id="IPR051310">
    <property type="entry name" value="MCP_chemotaxis"/>
</dbReference>
<evidence type="ECO:0000259" key="4">
    <source>
        <dbReference type="PROSITE" id="PS50111"/>
    </source>
</evidence>
<comment type="similarity">
    <text evidence="2">Belongs to the methyl-accepting chemotaxis (MCP) protein family.</text>
</comment>
<evidence type="ECO:0000313" key="5">
    <source>
        <dbReference type="EMBL" id="RGV79040.1"/>
    </source>
</evidence>
<dbReference type="InterPro" id="IPR004089">
    <property type="entry name" value="MCPsignal_dom"/>
</dbReference>
<dbReference type="Pfam" id="PF00015">
    <property type="entry name" value="MCPsignal"/>
    <property type="match status" value="1"/>
</dbReference>
<dbReference type="Proteomes" id="UP000284543">
    <property type="component" value="Unassembled WGS sequence"/>
</dbReference>
<dbReference type="GO" id="GO:0004888">
    <property type="term" value="F:transmembrane signaling receptor activity"/>
    <property type="evidence" value="ECO:0007669"/>
    <property type="project" value="InterPro"/>
</dbReference>
<sequence>MDIRKIVDLNEFQRIQDLFSDATGLAAIAVDSQGEYISRGSNFTDFCMKYTRGNAEGLKRCEKCDREGKGSYFCHAGLMDFAADLMINGEKVGAVIGGQVLPQKPDPEKFRRIAGELGIDEEEYLKALNKVPVRSEKMIRSSAELFSTVMNQWINLSYYQKINQSKMQVFNQESQKVQDAVGQIKTKTRELEQTATMEKMLSLNASIEAGRAGRAGVGFSVVAEEIGRMANESSAVYEAIHELVDSVEDSIEKMGKVDFD</sequence>
<dbReference type="GO" id="GO:0006935">
    <property type="term" value="P:chemotaxis"/>
    <property type="evidence" value="ECO:0007669"/>
    <property type="project" value="UniProtKB-KW"/>
</dbReference>
<dbReference type="InterPro" id="IPR018771">
    <property type="entry name" value="PocR_dom"/>
</dbReference>
<dbReference type="GeneID" id="23116373"/>
<gene>
    <name evidence="5" type="ORF">DWW02_04780</name>
</gene>
<dbReference type="GO" id="GO:0005886">
    <property type="term" value="C:plasma membrane"/>
    <property type="evidence" value="ECO:0007669"/>
    <property type="project" value="TreeGrafter"/>
</dbReference>
<organism evidence="5 6">
    <name type="scientific">Enterocloster bolteae</name>
    <dbReference type="NCBI Taxonomy" id="208479"/>
    <lineage>
        <taxon>Bacteria</taxon>
        <taxon>Bacillati</taxon>
        <taxon>Bacillota</taxon>
        <taxon>Clostridia</taxon>
        <taxon>Lachnospirales</taxon>
        <taxon>Lachnospiraceae</taxon>
        <taxon>Enterocloster</taxon>
    </lineage>
</organism>